<accession>A0ABS5Y2Y2</accession>
<gene>
    <name evidence="2" type="ORF">IXB28_08280</name>
</gene>
<dbReference type="PANTHER" id="PTHR47485:SF1">
    <property type="entry name" value="THYLAKOID LUMENAL 17.4 KDA PROTEIN, CHLOROPLASTIC"/>
    <property type="match status" value="1"/>
</dbReference>
<comment type="caution">
    <text evidence="2">The sequence shown here is derived from an EMBL/GenBank/DDBJ whole genome shotgun (WGS) entry which is preliminary data.</text>
</comment>
<keyword evidence="1" id="KW-0677">Repeat</keyword>
<dbReference type="InterPro" id="IPR001646">
    <property type="entry name" value="5peptide_repeat"/>
</dbReference>
<evidence type="ECO:0000313" key="3">
    <source>
        <dbReference type="Proteomes" id="UP001196661"/>
    </source>
</evidence>
<dbReference type="PANTHER" id="PTHR47485">
    <property type="entry name" value="THYLAKOID LUMENAL 17.4 KDA PROTEIN, CHLOROPLASTIC"/>
    <property type="match status" value="1"/>
</dbReference>
<dbReference type="RefSeq" id="WP_215618094.1">
    <property type="nucleotide sequence ID" value="NZ_JADOER010000005.1"/>
</dbReference>
<reference evidence="2 3" key="1">
    <citation type="journal article" date="2021" name="Mar. Drugs">
        <title>Genome Reduction and Secondary Metabolism of the Marine Sponge-Associated Cyanobacterium Leptothoe.</title>
        <authorList>
            <person name="Konstantinou D."/>
            <person name="Popin R.V."/>
            <person name="Fewer D.P."/>
            <person name="Sivonen K."/>
            <person name="Gkelis S."/>
        </authorList>
    </citation>
    <scope>NUCLEOTIDE SEQUENCE [LARGE SCALE GENOMIC DNA]</scope>
    <source>
        <strain evidence="2 3">TAU-MAC 1615</strain>
    </source>
</reference>
<organism evidence="2 3">
    <name type="scientific">Leptothoe kymatousa TAU-MAC 1615</name>
    <dbReference type="NCBI Taxonomy" id="2364775"/>
    <lineage>
        <taxon>Bacteria</taxon>
        <taxon>Bacillati</taxon>
        <taxon>Cyanobacteriota</taxon>
        <taxon>Cyanophyceae</taxon>
        <taxon>Nodosilineales</taxon>
        <taxon>Cymatolegaceae</taxon>
        <taxon>Leptothoe</taxon>
        <taxon>Leptothoe kymatousa</taxon>
    </lineage>
</organism>
<keyword evidence="3" id="KW-1185">Reference proteome</keyword>
<evidence type="ECO:0000313" key="2">
    <source>
        <dbReference type="EMBL" id="MBT9312198.1"/>
    </source>
</evidence>
<dbReference type="Proteomes" id="UP001196661">
    <property type="component" value="Unassembled WGS sequence"/>
</dbReference>
<protein>
    <submittedName>
        <fullName evidence="2">Pentapeptide repeat-containing protein</fullName>
    </submittedName>
</protein>
<proteinExistence type="predicted"/>
<dbReference type="SUPFAM" id="SSF141571">
    <property type="entry name" value="Pentapeptide repeat-like"/>
    <property type="match status" value="1"/>
</dbReference>
<name>A0ABS5Y2Y2_9CYAN</name>
<dbReference type="Gene3D" id="2.160.20.80">
    <property type="entry name" value="E3 ubiquitin-protein ligase SopA"/>
    <property type="match status" value="1"/>
</dbReference>
<dbReference type="EMBL" id="JADOER010000005">
    <property type="protein sequence ID" value="MBT9312198.1"/>
    <property type="molecule type" value="Genomic_DNA"/>
</dbReference>
<dbReference type="Pfam" id="PF00805">
    <property type="entry name" value="Pentapeptide"/>
    <property type="match status" value="1"/>
</dbReference>
<evidence type="ECO:0000256" key="1">
    <source>
        <dbReference type="ARBA" id="ARBA00022737"/>
    </source>
</evidence>
<sequence>MNDNNHQQTALSSSQAQDVALETQKLPTISKRVFHVKDDTERKPGRFDWAEKIWIPLLTAVMGIWIGWKLTSFQEANAEANRLVERASAASNNRQAVLTNYASRMTDLIATQGAMDTGNSNSEGISIWNAIRGETIIALKRLDDTRQYDRSESDFLEQSMRNALNLPGESASDNGTDENRQLAELSGFDDSGKLKGELVRFLYEAQLLDGRNSAVSEVGLLGGADLVRVILNGAPMPEANFKRAWMRQGQFVEANLTRSDLRGAELSKANFQNATLSGANIGWANLQKANLMGADLSFANLESADIRGADLSKITITSNTVFTNACFDSATIGLDNFNTERLRMRDASDDPLDKQCSDL</sequence>